<dbReference type="Proteomes" id="UP000196531">
    <property type="component" value="Unassembled WGS sequence"/>
</dbReference>
<dbReference type="InterPro" id="IPR018300">
    <property type="entry name" value="Aminotrans_IV_CS"/>
</dbReference>
<dbReference type="NCBIfam" id="NF009897">
    <property type="entry name" value="PRK13357.1"/>
    <property type="match status" value="1"/>
</dbReference>
<dbReference type="GO" id="GO:0052655">
    <property type="term" value="F:L-valine-2-oxoglutarate transaminase activity"/>
    <property type="evidence" value="ECO:0007669"/>
    <property type="project" value="RHEA"/>
</dbReference>
<evidence type="ECO:0000256" key="8">
    <source>
        <dbReference type="ARBA" id="ARBA00022679"/>
    </source>
</evidence>
<dbReference type="InterPro" id="IPR036038">
    <property type="entry name" value="Aminotransferase-like"/>
</dbReference>
<keyword evidence="16" id="KW-0100">Branched-chain amino acid biosynthesis</keyword>
<dbReference type="UniPathway" id="UPA00047">
    <property type="reaction ID" value="UER00058"/>
</dbReference>
<keyword evidence="8 16" id="KW-0808">Transferase</keyword>
<dbReference type="PANTHER" id="PTHR42825:SF7">
    <property type="entry name" value="BRANCHED-CHAIN-AMINO-ACID AMINOTRANSFERASE"/>
    <property type="match status" value="1"/>
</dbReference>
<evidence type="ECO:0000256" key="13">
    <source>
        <dbReference type="PIRSR" id="PIRSR006468-1"/>
    </source>
</evidence>
<dbReference type="GO" id="GO:0009099">
    <property type="term" value="P:L-valine biosynthetic process"/>
    <property type="evidence" value="ECO:0007669"/>
    <property type="project" value="UniProtKB-UniPathway"/>
</dbReference>
<keyword evidence="16" id="KW-0028">Amino-acid biosynthesis</keyword>
<dbReference type="SUPFAM" id="SSF56752">
    <property type="entry name" value="D-aminoacid aminotransferase-like PLP-dependent enzymes"/>
    <property type="match status" value="1"/>
</dbReference>
<dbReference type="Gene3D" id="3.20.10.10">
    <property type="entry name" value="D-amino Acid Aminotransferase, subunit A, domain 2"/>
    <property type="match status" value="1"/>
</dbReference>
<comment type="pathway">
    <text evidence="3">Amino-acid biosynthesis; L-isoleucine biosynthesis; L-isoleucine from 2-oxobutanoate: step 4/4.</text>
</comment>
<dbReference type="GO" id="GO:0009098">
    <property type="term" value="P:L-leucine biosynthetic process"/>
    <property type="evidence" value="ECO:0007669"/>
    <property type="project" value="UniProtKB-UniPathway"/>
</dbReference>
<dbReference type="EMBL" id="MAAO01000006">
    <property type="protein sequence ID" value="OUR96568.1"/>
    <property type="molecule type" value="Genomic_DNA"/>
</dbReference>
<evidence type="ECO:0000256" key="10">
    <source>
        <dbReference type="ARBA" id="ARBA00048212"/>
    </source>
</evidence>
<organism evidence="17 18">
    <name type="scientific">Halobacteriovorax marinus</name>
    <dbReference type="NCBI Taxonomy" id="97084"/>
    <lineage>
        <taxon>Bacteria</taxon>
        <taxon>Pseudomonadati</taxon>
        <taxon>Bdellovibrionota</taxon>
        <taxon>Bacteriovoracia</taxon>
        <taxon>Bacteriovoracales</taxon>
        <taxon>Halobacteriovoraceae</taxon>
        <taxon>Halobacteriovorax</taxon>
    </lineage>
</organism>
<comment type="caution">
    <text evidence="17">The sequence shown here is derived from an EMBL/GenBank/DDBJ whole genome shotgun (WGS) entry which is preliminary data.</text>
</comment>
<keyword evidence="7 16" id="KW-0032">Aminotransferase</keyword>
<comment type="catalytic activity">
    <reaction evidence="12 16">
        <text>L-leucine + 2-oxoglutarate = 4-methyl-2-oxopentanoate + L-glutamate</text>
        <dbReference type="Rhea" id="RHEA:18321"/>
        <dbReference type="ChEBI" id="CHEBI:16810"/>
        <dbReference type="ChEBI" id="CHEBI:17865"/>
        <dbReference type="ChEBI" id="CHEBI:29985"/>
        <dbReference type="ChEBI" id="CHEBI:57427"/>
        <dbReference type="EC" id="2.6.1.42"/>
    </reaction>
</comment>
<evidence type="ECO:0000256" key="1">
    <source>
        <dbReference type="ARBA" id="ARBA00001933"/>
    </source>
</evidence>
<evidence type="ECO:0000256" key="14">
    <source>
        <dbReference type="RuleBase" id="RU004106"/>
    </source>
</evidence>
<evidence type="ECO:0000256" key="7">
    <source>
        <dbReference type="ARBA" id="ARBA00022576"/>
    </source>
</evidence>
<dbReference type="InterPro" id="IPR005786">
    <property type="entry name" value="B_amino_transII"/>
</dbReference>
<evidence type="ECO:0000256" key="6">
    <source>
        <dbReference type="ARBA" id="ARBA00009320"/>
    </source>
</evidence>
<evidence type="ECO:0000256" key="11">
    <source>
        <dbReference type="ARBA" id="ARBA00048798"/>
    </source>
</evidence>
<dbReference type="GO" id="GO:0009097">
    <property type="term" value="P:isoleucine biosynthetic process"/>
    <property type="evidence" value="ECO:0007669"/>
    <property type="project" value="UniProtKB-UniPathway"/>
</dbReference>
<dbReference type="AlphaFoldDB" id="A0A1Y5F6N9"/>
<dbReference type="InterPro" id="IPR033939">
    <property type="entry name" value="BCAT_family"/>
</dbReference>
<evidence type="ECO:0000313" key="18">
    <source>
        <dbReference type="Proteomes" id="UP000196531"/>
    </source>
</evidence>
<evidence type="ECO:0000256" key="12">
    <source>
        <dbReference type="ARBA" id="ARBA00049229"/>
    </source>
</evidence>
<comment type="cofactor">
    <cofactor evidence="1 15">
        <name>pyridoxal 5'-phosphate</name>
        <dbReference type="ChEBI" id="CHEBI:597326"/>
    </cofactor>
</comment>
<dbReference type="NCBIfam" id="TIGR01123">
    <property type="entry name" value="ilvE_II"/>
    <property type="match status" value="1"/>
</dbReference>
<dbReference type="InterPro" id="IPR043131">
    <property type="entry name" value="BCAT-like_N"/>
</dbReference>
<comment type="similarity">
    <text evidence="6 14">Belongs to the class-IV pyridoxal-phosphate-dependent aminotransferase family.</text>
</comment>
<comment type="pathway">
    <text evidence="5">Amino-acid biosynthesis; L-leucine biosynthesis; L-leucine from 3-methyl-2-oxobutanoate: step 4/4.</text>
</comment>
<dbReference type="PROSITE" id="PS00770">
    <property type="entry name" value="AA_TRANSFER_CLASS_4"/>
    <property type="match status" value="1"/>
</dbReference>
<gene>
    <name evidence="17" type="ORF">A9Q84_09470</name>
</gene>
<evidence type="ECO:0000256" key="16">
    <source>
        <dbReference type="RuleBase" id="RU004517"/>
    </source>
</evidence>
<dbReference type="EC" id="2.6.1.42" evidence="16"/>
<evidence type="ECO:0000256" key="15">
    <source>
        <dbReference type="RuleBase" id="RU004516"/>
    </source>
</evidence>
<name>A0A1Y5F6N9_9BACT</name>
<dbReference type="GO" id="GO:0052654">
    <property type="term" value="F:L-leucine-2-oxoglutarate transaminase activity"/>
    <property type="evidence" value="ECO:0007669"/>
    <property type="project" value="RHEA"/>
</dbReference>
<keyword evidence="9 15" id="KW-0663">Pyridoxal phosphate</keyword>
<evidence type="ECO:0000256" key="5">
    <source>
        <dbReference type="ARBA" id="ARBA00005072"/>
    </source>
</evidence>
<evidence type="ECO:0000256" key="4">
    <source>
        <dbReference type="ARBA" id="ARBA00004931"/>
    </source>
</evidence>
<comment type="pathway">
    <text evidence="4">Amino-acid biosynthesis; L-valine biosynthesis; L-valine from pyruvate: step 4/4.</text>
</comment>
<dbReference type="PIRSF" id="PIRSF006468">
    <property type="entry name" value="BCAT1"/>
    <property type="match status" value="1"/>
</dbReference>
<comment type="catalytic activity">
    <reaction evidence="10 16">
        <text>L-valine + 2-oxoglutarate = 3-methyl-2-oxobutanoate + L-glutamate</text>
        <dbReference type="Rhea" id="RHEA:24813"/>
        <dbReference type="ChEBI" id="CHEBI:11851"/>
        <dbReference type="ChEBI" id="CHEBI:16810"/>
        <dbReference type="ChEBI" id="CHEBI:29985"/>
        <dbReference type="ChEBI" id="CHEBI:57762"/>
        <dbReference type="EC" id="2.6.1.42"/>
    </reaction>
</comment>
<dbReference type="PANTHER" id="PTHR42825">
    <property type="entry name" value="AMINO ACID AMINOTRANSFERASE"/>
    <property type="match status" value="1"/>
</dbReference>
<sequence length="357" mass="39344">MSIKIDPKALEALKNFTLPETIGFGSTLVPIMAVCDYRDGKWGELELLPYGPITLDPTAKVLHYGQEIFEGMKAYHTDGHGPYLFRPERNAQRFNESARRMAMAEIPEEIYLEAVRSIVGHSNDFIPTNSGESLYLRPFMIATDENLGIKPSDTYKFMVIASPSGSYFTTGCLSVLVERENVRACPGGMGAAKTGGNYAGSLISAQRAKKLGYQQTLWLDGIEKKYIEEMSGMNFFAVIDGKLFTPKIEDTILDGITRSSLIQLAKDQGIEVVEEKMEIEKLLKAINDGSCTESFACGTAAIITPIGKFGDVSGTEWNVSNPEGPIAKKLRGSLLALQEGRNEDQHGWRETVKVVCY</sequence>
<reference evidence="18" key="1">
    <citation type="journal article" date="2017" name="Proc. Natl. Acad. Sci. U.S.A.">
        <title>Simulation of Deepwater Horizon oil plume reveals substrate specialization within a complex community of hydrocarbon-degraders.</title>
        <authorList>
            <person name="Hu P."/>
            <person name="Dubinsky E.A."/>
            <person name="Probst A.J."/>
            <person name="Wang J."/>
            <person name="Sieber C.M.K."/>
            <person name="Tom L.M."/>
            <person name="Gardinali P."/>
            <person name="Banfield J.F."/>
            <person name="Atlas R.M."/>
            <person name="Andersen G.L."/>
        </authorList>
    </citation>
    <scope>NUCLEOTIDE SEQUENCE [LARGE SCALE GENOMIC DNA]</scope>
</reference>
<protein>
    <recommendedName>
        <fullName evidence="16">Branched-chain-amino-acid aminotransferase</fullName>
        <ecNumber evidence="16">2.6.1.42</ecNumber>
    </recommendedName>
</protein>
<dbReference type="UniPathway" id="UPA00048">
    <property type="reaction ID" value="UER00073"/>
</dbReference>
<evidence type="ECO:0000313" key="17">
    <source>
        <dbReference type="EMBL" id="OUR96568.1"/>
    </source>
</evidence>
<evidence type="ECO:0000256" key="3">
    <source>
        <dbReference type="ARBA" id="ARBA00004824"/>
    </source>
</evidence>
<dbReference type="UniPathway" id="UPA00049">
    <property type="reaction ID" value="UER00062"/>
</dbReference>
<dbReference type="CDD" id="cd01557">
    <property type="entry name" value="BCAT_beta_family"/>
    <property type="match status" value="1"/>
</dbReference>
<comment type="catalytic activity">
    <reaction evidence="11 16">
        <text>L-isoleucine + 2-oxoglutarate = (S)-3-methyl-2-oxopentanoate + L-glutamate</text>
        <dbReference type="Rhea" id="RHEA:24801"/>
        <dbReference type="ChEBI" id="CHEBI:16810"/>
        <dbReference type="ChEBI" id="CHEBI:29985"/>
        <dbReference type="ChEBI" id="CHEBI:35146"/>
        <dbReference type="ChEBI" id="CHEBI:58045"/>
        <dbReference type="EC" id="2.6.1.42"/>
    </reaction>
</comment>
<feature type="modified residue" description="N6-(pyridoxal phosphate)lysine" evidence="13">
    <location>
        <position position="193"/>
    </location>
</feature>
<dbReference type="GO" id="GO:0052656">
    <property type="term" value="F:L-isoleucine-2-oxoglutarate transaminase activity"/>
    <property type="evidence" value="ECO:0007669"/>
    <property type="project" value="RHEA"/>
</dbReference>
<evidence type="ECO:0000256" key="9">
    <source>
        <dbReference type="ARBA" id="ARBA00022898"/>
    </source>
</evidence>
<proteinExistence type="inferred from homology"/>
<dbReference type="InterPro" id="IPR001544">
    <property type="entry name" value="Aminotrans_IV"/>
</dbReference>
<dbReference type="InterPro" id="IPR043132">
    <property type="entry name" value="BCAT-like_C"/>
</dbReference>
<dbReference type="Gene3D" id="3.30.470.10">
    <property type="match status" value="1"/>
</dbReference>
<accession>A0A1Y5F6N9</accession>
<dbReference type="Pfam" id="PF01063">
    <property type="entry name" value="Aminotran_4"/>
    <property type="match status" value="1"/>
</dbReference>
<comment type="function">
    <text evidence="2">Acts on leucine, isoleucine and valine.</text>
</comment>
<evidence type="ECO:0000256" key="2">
    <source>
        <dbReference type="ARBA" id="ARBA00003109"/>
    </source>
</evidence>